<name>A0A1I1YRB2_9BACT</name>
<feature type="signal peptide" evidence="2">
    <location>
        <begin position="1"/>
        <end position="26"/>
    </location>
</feature>
<sequence length="342" mass="35088">MNMSIRPCPWLAALCASLLGAGEAAAAPAWLELRWPAVEGCPTREEVEATTMRLTGGESPQPVAAEAQITADAAGFTLALRVSDVGGVQERTLQSPRCEALAAATAVIVAVAAAPIGVSAQVVAAPPPRDALDVDLAPLPAAEVPAPAPTPAPAGPTMGMGPESDAAPSRRRPGLAIGFGAAAGIGPTKRFVAGLSGTVSLLWRRVRLDLRGSGWFPGLARASELPGIGVRLQLAAAAVRGCPRLVLRALALELCAGLELGALLAEGAGLQENSRSRGAWAAGLLAPGVRWQPLRWLSLGVEVEGLVTFTRRRYRASDAEALVYTVPPVGVRLGGGLAVHFF</sequence>
<evidence type="ECO:0000256" key="2">
    <source>
        <dbReference type="SAM" id="SignalP"/>
    </source>
</evidence>
<evidence type="ECO:0000313" key="3">
    <source>
        <dbReference type="EMBL" id="SFE21979.1"/>
    </source>
</evidence>
<dbReference type="Proteomes" id="UP000199400">
    <property type="component" value="Unassembled WGS sequence"/>
</dbReference>
<organism evidence="3 4">
    <name type="scientific">Nannocystis exedens</name>
    <dbReference type="NCBI Taxonomy" id="54"/>
    <lineage>
        <taxon>Bacteria</taxon>
        <taxon>Pseudomonadati</taxon>
        <taxon>Myxococcota</taxon>
        <taxon>Polyangia</taxon>
        <taxon>Nannocystales</taxon>
        <taxon>Nannocystaceae</taxon>
        <taxon>Nannocystis</taxon>
    </lineage>
</organism>
<keyword evidence="4" id="KW-1185">Reference proteome</keyword>
<keyword evidence="2" id="KW-0732">Signal</keyword>
<dbReference type="EMBL" id="FOMX01000010">
    <property type="protein sequence ID" value="SFE21979.1"/>
    <property type="molecule type" value="Genomic_DNA"/>
</dbReference>
<protein>
    <recommendedName>
        <fullName evidence="5">Outer membrane protein beta-barrel domain-containing protein</fullName>
    </recommendedName>
</protein>
<evidence type="ECO:0000256" key="1">
    <source>
        <dbReference type="SAM" id="MobiDB-lite"/>
    </source>
</evidence>
<proteinExistence type="predicted"/>
<accession>A0A1I1YRB2</accession>
<evidence type="ECO:0008006" key="5">
    <source>
        <dbReference type="Google" id="ProtNLM"/>
    </source>
</evidence>
<feature type="region of interest" description="Disordered" evidence="1">
    <location>
        <begin position="142"/>
        <end position="170"/>
    </location>
</feature>
<dbReference type="AlphaFoldDB" id="A0A1I1YRB2"/>
<evidence type="ECO:0000313" key="4">
    <source>
        <dbReference type="Proteomes" id="UP000199400"/>
    </source>
</evidence>
<gene>
    <name evidence="3" type="ORF">SAMN02745121_03478</name>
</gene>
<feature type="chain" id="PRO_5011773011" description="Outer membrane protein beta-barrel domain-containing protein" evidence="2">
    <location>
        <begin position="27"/>
        <end position="342"/>
    </location>
</feature>
<reference evidence="4" key="1">
    <citation type="submission" date="2016-10" db="EMBL/GenBank/DDBJ databases">
        <authorList>
            <person name="Varghese N."/>
            <person name="Submissions S."/>
        </authorList>
    </citation>
    <scope>NUCLEOTIDE SEQUENCE [LARGE SCALE GENOMIC DNA]</scope>
    <source>
        <strain evidence="4">ATCC 25963</strain>
    </source>
</reference>